<feature type="compositionally biased region" description="Basic residues" evidence="1">
    <location>
        <begin position="29"/>
        <end position="39"/>
    </location>
</feature>
<dbReference type="Gene3D" id="3.90.70.80">
    <property type="match status" value="1"/>
</dbReference>
<dbReference type="EMBL" id="BTFZ01000003">
    <property type="protein sequence ID" value="GMM34715.1"/>
    <property type="molecule type" value="Genomic_DNA"/>
</dbReference>
<dbReference type="Proteomes" id="UP001360560">
    <property type="component" value="Unassembled WGS sequence"/>
</dbReference>
<feature type="region of interest" description="Disordered" evidence="1">
    <location>
        <begin position="15"/>
        <end position="143"/>
    </location>
</feature>
<dbReference type="CDD" id="cd22762">
    <property type="entry name" value="OTU_fungi_OTU2-like"/>
    <property type="match status" value="1"/>
</dbReference>
<dbReference type="InterPro" id="IPR003323">
    <property type="entry name" value="OTU_dom"/>
</dbReference>
<reference evidence="3 4" key="1">
    <citation type="journal article" date="2023" name="Elife">
        <title>Identification of key yeast species and microbe-microbe interactions impacting larval growth of Drosophila in the wild.</title>
        <authorList>
            <person name="Mure A."/>
            <person name="Sugiura Y."/>
            <person name="Maeda R."/>
            <person name="Honda K."/>
            <person name="Sakurai N."/>
            <person name="Takahashi Y."/>
            <person name="Watada M."/>
            <person name="Katoh T."/>
            <person name="Gotoh A."/>
            <person name="Gotoh Y."/>
            <person name="Taniguchi I."/>
            <person name="Nakamura K."/>
            <person name="Hayashi T."/>
            <person name="Katayama T."/>
            <person name="Uemura T."/>
            <person name="Hattori Y."/>
        </authorList>
    </citation>
    <scope>NUCLEOTIDE SEQUENCE [LARGE SCALE GENOMIC DNA]</scope>
    <source>
        <strain evidence="3 4">SC-9</strain>
    </source>
</reference>
<dbReference type="GO" id="GO:0004843">
    <property type="term" value="F:cysteine-type deubiquitinase activity"/>
    <property type="evidence" value="ECO:0007669"/>
    <property type="project" value="TreeGrafter"/>
</dbReference>
<dbReference type="SUPFAM" id="SSF54001">
    <property type="entry name" value="Cysteine proteinases"/>
    <property type="match status" value="1"/>
</dbReference>
<evidence type="ECO:0000259" key="2">
    <source>
        <dbReference type="PROSITE" id="PS50802"/>
    </source>
</evidence>
<dbReference type="Pfam" id="PF02338">
    <property type="entry name" value="OTU"/>
    <property type="match status" value="1"/>
</dbReference>
<feature type="compositionally biased region" description="Basic and acidic residues" evidence="1">
    <location>
        <begin position="41"/>
        <end position="65"/>
    </location>
</feature>
<feature type="compositionally biased region" description="Basic and acidic residues" evidence="1">
    <location>
        <begin position="127"/>
        <end position="143"/>
    </location>
</feature>
<dbReference type="AlphaFoldDB" id="A0AAV5QK11"/>
<evidence type="ECO:0000313" key="4">
    <source>
        <dbReference type="Proteomes" id="UP001360560"/>
    </source>
</evidence>
<protein>
    <submittedName>
        <fullName evidence="3">Otu2 protein</fullName>
    </submittedName>
</protein>
<dbReference type="InterPro" id="IPR050704">
    <property type="entry name" value="Peptidase_C85-like"/>
</dbReference>
<gene>
    <name evidence="3" type="ORF">DASC09_020400</name>
</gene>
<dbReference type="PROSITE" id="PS50802">
    <property type="entry name" value="OTU"/>
    <property type="match status" value="1"/>
</dbReference>
<dbReference type="PANTHER" id="PTHR12419">
    <property type="entry name" value="OTU DOMAIN CONTAINING PROTEIN"/>
    <property type="match status" value="1"/>
</dbReference>
<keyword evidence="4" id="KW-1185">Reference proteome</keyword>
<feature type="compositionally biased region" description="Acidic residues" evidence="1">
    <location>
        <begin position="66"/>
        <end position="79"/>
    </location>
</feature>
<evidence type="ECO:0000313" key="3">
    <source>
        <dbReference type="EMBL" id="GMM34715.1"/>
    </source>
</evidence>
<proteinExistence type="predicted"/>
<evidence type="ECO:0000256" key="1">
    <source>
        <dbReference type="SAM" id="MobiDB-lite"/>
    </source>
</evidence>
<organism evidence="3 4">
    <name type="scientific">Saccharomycopsis crataegensis</name>
    <dbReference type="NCBI Taxonomy" id="43959"/>
    <lineage>
        <taxon>Eukaryota</taxon>
        <taxon>Fungi</taxon>
        <taxon>Dikarya</taxon>
        <taxon>Ascomycota</taxon>
        <taxon>Saccharomycotina</taxon>
        <taxon>Saccharomycetes</taxon>
        <taxon>Saccharomycopsidaceae</taxon>
        <taxon>Saccharomycopsis</taxon>
    </lineage>
</organism>
<dbReference type="PANTHER" id="PTHR12419:SF10">
    <property type="entry name" value="DEUBIQUITINASE OTUD6B"/>
    <property type="match status" value="1"/>
</dbReference>
<name>A0AAV5QK11_9ASCO</name>
<comment type="caution">
    <text evidence="3">The sequence shown here is derived from an EMBL/GenBank/DDBJ whole genome shotgun (WGS) entry which is preliminary data.</text>
</comment>
<feature type="compositionally biased region" description="Basic and acidic residues" evidence="1">
    <location>
        <begin position="102"/>
        <end position="111"/>
    </location>
</feature>
<accession>A0AAV5QK11</accession>
<dbReference type="GeneID" id="90072694"/>
<dbReference type="GO" id="GO:0016579">
    <property type="term" value="P:protein deubiquitination"/>
    <property type="evidence" value="ECO:0007669"/>
    <property type="project" value="TreeGrafter"/>
</dbReference>
<dbReference type="InterPro" id="IPR049771">
    <property type="entry name" value="OTU2-like_OTU"/>
</dbReference>
<sequence length="306" mass="35344">MSELEESLLAKHRKELKDLQATVTGMKKQANKKNRKQVNKKCQELEDNLKSKHQQELKDLKKELGGEEDDEEENDDDEFSPEKLLQQLELEKKEEEGEIDAESVKKQKEEAAMAPGDQKKKKRNRQKERLAKRAAEQDKIREEAQSEAMNQVDYGAIEKQSLDQLCEKMKLVQYDILPDGNCLFASIGDQLKMRHGIEVEVKELRRRAADYIKKHESQFQPFLFDEETLTMGNLDEYVEKIKNTSEWGGDMEILALSKEFDVPISVLMSGRAAHHVNEDGSGSELKLVYYKHVYGLGEHYNSLRDA</sequence>
<dbReference type="InterPro" id="IPR038765">
    <property type="entry name" value="Papain-like_cys_pep_sf"/>
</dbReference>
<dbReference type="RefSeq" id="XP_064851715.1">
    <property type="nucleotide sequence ID" value="XM_064995643.1"/>
</dbReference>
<feature type="domain" description="OTU" evidence="2">
    <location>
        <begin position="171"/>
        <end position="306"/>
    </location>
</feature>